<keyword evidence="2" id="KW-0175">Coiled coil</keyword>
<dbReference type="WBParaSite" id="HCON_00081470-00001">
    <property type="protein sequence ID" value="HCON_00081470-00001"/>
    <property type="gene ID" value="HCON_00081470"/>
</dbReference>
<keyword evidence="6" id="KW-1185">Reference proteome</keyword>
<dbReference type="OMA" id="PWHVGLQ"/>
<dbReference type="InterPro" id="IPR040194">
    <property type="entry name" value="Cwf19-like"/>
</dbReference>
<comment type="similarity">
    <text evidence="1">Belongs to the CWF19 family.</text>
</comment>
<feature type="region of interest" description="Disordered" evidence="3">
    <location>
        <begin position="34"/>
        <end position="65"/>
    </location>
</feature>
<feature type="compositionally biased region" description="Low complexity" evidence="3">
    <location>
        <begin position="50"/>
        <end position="62"/>
    </location>
</feature>
<reference evidence="7" key="1">
    <citation type="submission" date="2020-12" db="UniProtKB">
        <authorList>
            <consortium name="WormBaseParasite"/>
        </authorList>
    </citation>
    <scope>IDENTIFICATION</scope>
    <source>
        <strain evidence="7">MHco3</strain>
    </source>
</reference>
<protein>
    <submittedName>
        <fullName evidence="7">CWF19-like protein 2</fullName>
    </submittedName>
</protein>
<evidence type="ECO:0000256" key="3">
    <source>
        <dbReference type="SAM" id="MobiDB-lite"/>
    </source>
</evidence>
<sequence>MFRKPADDDYPRTVKAKPLPTKYAQKLAMTGKDFVTGGCEGGSGADSKHSACSSESSSANNSLTADERNKISAKILKAELKGDTETVNRLKRKLEGSTTQNHEETEKTVVLLKRDRSGNVVPCQRSKSSSENFAQTSSRIHREYGMKQGLNEMMLEEKSSTAEDQLMLFHRSIIKSAKTRRHDDESLDDIAEMQSEKRKNQLKDERRKQERSRKEHVRLAHSLADCNRCLDSGKIAKHAIVAVGIHTYLAVVEWDGFHEQHCLIAPTEHTCSSIQLDENVWDEMRIWRKGLVAMWREQDQDCLFVEMSLNVSAGPHHVTECIPVPFEIGDTAPIYFKKAILECEEEYADNKKLIEIKDLRRQIPKHFSYFAVDFGLSNGYAHVIERNESFPSTFVHEIIAGMMDLPPDKWRKKKLQSFKEVKAKCDSMKAAWEPYDWTKKINRDSR</sequence>
<dbReference type="PANTHER" id="PTHR12072:SF5">
    <property type="entry name" value="CWF19-LIKE PROTEIN 2"/>
    <property type="match status" value="1"/>
</dbReference>
<proteinExistence type="inferred from homology"/>
<organism evidence="6 7">
    <name type="scientific">Haemonchus contortus</name>
    <name type="common">Barber pole worm</name>
    <dbReference type="NCBI Taxonomy" id="6289"/>
    <lineage>
        <taxon>Eukaryota</taxon>
        <taxon>Metazoa</taxon>
        <taxon>Ecdysozoa</taxon>
        <taxon>Nematoda</taxon>
        <taxon>Chromadorea</taxon>
        <taxon>Rhabditida</taxon>
        <taxon>Rhabditina</taxon>
        <taxon>Rhabditomorpha</taxon>
        <taxon>Strongyloidea</taxon>
        <taxon>Trichostrongylidae</taxon>
        <taxon>Haemonchus</taxon>
    </lineage>
</organism>
<feature type="domain" description="Cwf19-like C-terminal" evidence="5">
    <location>
        <begin position="214"/>
        <end position="337"/>
    </location>
</feature>
<dbReference type="GO" id="GO:0000398">
    <property type="term" value="P:mRNA splicing, via spliceosome"/>
    <property type="evidence" value="ECO:0007669"/>
    <property type="project" value="TreeGrafter"/>
</dbReference>
<dbReference type="GO" id="GO:0071014">
    <property type="term" value="C:post-mRNA release spliceosomal complex"/>
    <property type="evidence" value="ECO:0007669"/>
    <property type="project" value="TreeGrafter"/>
</dbReference>
<feature type="compositionally biased region" description="Basic and acidic residues" evidence="3">
    <location>
        <begin position="194"/>
        <end position="208"/>
    </location>
</feature>
<evidence type="ECO:0000313" key="7">
    <source>
        <dbReference type="WBParaSite" id="HCON_00081470-00001"/>
    </source>
</evidence>
<dbReference type="OrthoDB" id="2113965at2759"/>
<feature type="coiled-coil region" evidence="2">
    <location>
        <begin position="73"/>
        <end position="107"/>
    </location>
</feature>
<dbReference type="InterPro" id="IPR006767">
    <property type="entry name" value="Cwf19-like_C_dom-2"/>
</dbReference>
<name>A0A7I4YCG8_HAECO</name>
<feature type="region of interest" description="Disordered" evidence="3">
    <location>
        <begin position="180"/>
        <end position="214"/>
    </location>
</feature>
<dbReference type="AlphaFoldDB" id="A0A7I4YCG8"/>
<evidence type="ECO:0000259" key="4">
    <source>
        <dbReference type="Pfam" id="PF04676"/>
    </source>
</evidence>
<evidence type="ECO:0000313" key="6">
    <source>
        <dbReference type="Proteomes" id="UP000025227"/>
    </source>
</evidence>
<dbReference type="Pfam" id="PF04676">
    <property type="entry name" value="CwfJ_C_2"/>
    <property type="match status" value="1"/>
</dbReference>
<dbReference type="PANTHER" id="PTHR12072">
    <property type="entry name" value="CWF19, CELL CYCLE CONTROL PROTEIN"/>
    <property type="match status" value="1"/>
</dbReference>
<dbReference type="Pfam" id="PF04677">
    <property type="entry name" value="CwfJ_C_1"/>
    <property type="match status" value="1"/>
</dbReference>
<dbReference type="InterPro" id="IPR006768">
    <property type="entry name" value="Cwf19-like_C_dom-1"/>
</dbReference>
<accession>A0A7I4YCG8</accession>
<dbReference type="Proteomes" id="UP000025227">
    <property type="component" value="Unplaced"/>
</dbReference>
<evidence type="ECO:0000259" key="5">
    <source>
        <dbReference type="Pfam" id="PF04677"/>
    </source>
</evidence>
<evidence type="ECO:0000256" key="1">
    <source>
        <dbReference type="ARBA" id="ARBA00006795"/>
    </source>
</evidence>
<feature type="domain" description="Cwf19-like protein C-terminal" evidence="4">
    <location>
        <begin position="346"/>
        <end position="438"/>
    </location>
</feature>
<evidence type="ECO:0000256" key="2">
    <source>
        <dbReference type="SAM" id="Coils"/>
    </source>
</evidence>